<keyword evidence="5 8" id="KW-0812">Transmembrane</keyword>
<evidence type="ECO:0000256" key="1">
    <source>
        <dbReference type="ARBA" id="ARBA00004377"/>
    </source>
</evidence>
<name>A0A4V2QEB4_HYDET</name>
<dbReference type="GO" id="GO:0015627">
    <property type="term" value="C:type II protein secretion system complex"/>
    <property type="evidence" value="ECO:0007669"/>
    <property type="project" value="InterPro"/>
</dbReference>
<proteinExistence type="predicted"/>
<gene>
    <name evidence="10" type="ORF">EDC14_1014117</name>
</gene>
<dbReference type="Proteomes" id="UP000295008">
    <property type="component" value="Unassembled WGS sequence"/>
</dbReference>
<keyword evidence="3" id="KW-0488">Methylation</keyword>
<evidence type="ECO:0000256" key="2">
    <source>
        <dbReference type="ARBA" id="ARBA00022475"/>
    </source>
</evidence>
<dbReference type="NCBIfam" id="TIGR02532">
    <property type="entry name" value="IV_pilin_GFxxxE"/>
    <property type="match status" value="1"/>
</dbReference>
<dbReference type="InterPro" id="IPR012902">
    <property type="entry name" value="N_methyl_site"/>
</dbReference>
<keyword evidence="7 8" id="KW-0472">Membrane</keyword>
<evidence type="ECO:0000256" key="8">
    <source>
        <dbReference type="SAM" id="Phobius"/>
    </source>
</evidence>
<protein>
    <submittedName>
        <fullName evidence="10">Prepilin-type N-terminal cleavage/methylation domain-containing protein</fullName>
    </submittedName>
</protein>
<keyword evidence="2" id="KW-1003">Cell membrane</keyword>
<keyword evidence="4" id="KW-0997">Cell inner membrane</keyword>
<evidence type="ECO:0000313" key="11">
    <source>
        <dbReference type="Proteomes" id="UP000295008"/>
    </source>
</evidence>
<organism evidence="10 11">
    <name type="scientific">Hydrogenispora ethanolica</name>
    <dbReference type="NCBI Taxonomy" id="1082276"/>
    <lineage>
        <taxon>Bacteria</taxon>
        <taxon>Bacillati</taxon>
        <taxon>Bacillota</taxon>
        <taxon>Hydrogenispora</taxon>
    </lineage>
</organism>
<reference evidence="10 11" key="1">
    <citation type="submission" date="2019-03" db="EMBL/GenBank/DDBJ databases">
        <title>Genomic Encyclopedia of Type Strains, Phase IV (KMG-IV): sequencing the most valuable type-strain genomes for metagenomic binning, comparative biology and taxonomic classification.</title>
        <authorList>
            <person name="Goeker M."/>
        </authorList>
    </citation>
    <scope>NUCLEOTIDE SEQUENCE [LARGE SCALE GENOMIC DNA]</scope>
    <source>
        <strain evidence="10 11">LX-B</strain>
    </source>
</reference>
<dbReference type="Pfam" id="PF07963">
    <property type="entry name" value="N_methyl"/>
    <property type="match status" value="1"/>
</dbReference>
<keyword evidence="11" id="KW-1185">Reference proteome</keyword>
<dbReference type="GO" id="GO:0005886">
    <property type="term" value="C:plasma membrane"/>
    <property type="evidence" value="ECO:0007669"/>
    <property type="project" value="UniProtKB-SubCell"/>
</dbReference>
<dbReference type="Pfam" id="PF12019">
    <property type="entry name" value="GspH"/>
    <property type="match status" value="1"/>
</dbReference>
<evidence type="ECO:0000313" key="10">
    <source>
        <dbReference type="EMBL" id="TCL67427.1"/>
    </source>
</evidence>
<comment type="subcellular location">
    <subcellularLocation>
        <location evidence="1">Cell inner membrane</location>
        <topology evidence="1">Single-pass membrane protein</topology>
    </subcellularLocation>
</comment>
<evidence type="ECO:0000256" key="3">
    <source>
        <dbReference type="ARBA" id="ARBA00022481"/>
    </source>
</evidence>
<dbReference type="InterPro" id="IPR022346">
    <property type="entry name" value="T2SS_GspH"/>
</dbReference>
<comment type="caution">
    <text evidence="10">The sequence shown here is derived from an EMBL/GenBank/DDBJ whole genome shotgun (WGS) entry which is preliminary data.</text>
</comment>
<dbReference type="PROSITE" id="PS00409">
    <property type="entry name" value="PROKAR_NTER_METHYL"/>
    <property type="match status" value="1"/>
</dbReference>
<evidence type="ECO:0000259" key="9">
    <source>
        <dbReference type="Pfam" id="PF12019"/>
    </source>
</evidence>
<dbReference type="RefSeq" id="WP_132014676.1">
    <property type="nucleotide sequence ID" value="NZ_SLUN01000014.1"/>
</dbReference>
<evidence type="ECO:0000256" key="5">
    <source>
        <dbReference type="ARBA" id="ARBA00022692"/>
    </source>
</evidence>
<dbReference type="GO" id="GO:0015628">
    <property type="term" value="P:protein secretion by the type II secretion system"/>
    <property type="evidence" value="ECO:0007669"/>
    <property type="project" value="InterPro"/>
</dbReference>
<dbReference type="Gene3D" id="3.30.700.10">
    <property type="entry name" value="Glycoprotein, Type 4 Pilin"/>
    <property type="match status" value="1"/>
</dbReference>
<feature type="transmembrane region" description="Helical" evidence="8">
    <location>
        <begin position="12"/>
        <end position="32"/>
    </location>
</feature>
<evidence type="ECO:0000256" key="6">
    <source>
        <dbReference type="ARBA" id="ARBA00022989"/>
    </source>
</evidence>
<accession>A0A4V2QEB4</accession>
<dbReference type="AlphaFoldDB" id="A0A4V2QEB4"/>
<evidence type="ECO:0000256" key="7">
    <source>
        <dbReference type="ARBA" id="ARBA00023136"/>
    </source>
</evidence>
<sequence length="159" mass="18003">MGLRYPRQTAGFTLIELIITLAILGIVAGLAWPRFQGFTDWAKFNEAADQFYYGLRQAQRLAISNNTYIKFQWGEESGTFKYKIKNKDDVELESKNFNGLASTWTISTTGFPSQNYVRFSQWGCPVDESLQFKKGTVTFSGCGSSQTFTVYVTGLIKRN</sequence>
<evidence type="ECO:0000256" key="4">
    <source>
        <dbReference type="ARBA" id="ARBA00022519"/>
    </source>
</evidence>
<dbReference type="SUPFAM" id="SSF54523">
    <property type="entry name" value="Pili subunits"/>
    <property type="match status" value="1"/>
</dbReference>
<feature type="domain" description="General secretion pathway GspH" evidence="9">
    <location>
        <begin position="47"/>
        <end position="152"/>
    </location>
</feature>
<dbReference type="InterPro" id="IPR045584">
    <property type="entry name" value="Pilin-like"/>
</dbReference>
<dbReference type="EMBL" id="SLUN01000014">
    <property type="protein sequence ID" value="TCL67427.1"/>
    <property type="molecule type" value="Genomic_DNA"/>
</dbReference>
<keyword evidence="6 8" id="KW-1133">Transmembrane helix</keyword>